<feature type="disulfide bond" evidence="6">
    <location>
        <begin position="176"/>
        <end position="185"/>
    </location>
</feature>
<evidence type="ECO:0000313" key="10">
    <source>
        <dbReference type="Proteomes" id="UP000792457"/>
    </source>
</evidence>
<dbReference type="PROSITE" id="PS50026">
    <property type="entry name" value="EGF_3"/>
    <property type="match status" value="8"/>
</dbReference>
<dbReference type="Proteomes" id="UP000792457">
    <property type="component" value="Unassembled WGS sequence"/>
</dbReference>
<feature type="region of interest" description="Disordered" evidence="7">
    <location>
        <begin position="565"/>
        <end position="587"/>
    </location>
</feature>
<dbReference type="GO" id="GO:0005886">
    <property type="term" value="C:plasma membrane"/>
    <property type="evidence" value="ECO:0007669"/>
    <property type="project" value="TreeGrafter"/>
</dbReference>
<feature type="disulfide bond" evidence="6">
    <location>
        <begin position="52"/>
        <end position="61"/>
    </location>
</feature>
<feature type="compositionally biased region" description="Basic and acidic residues" evidence="7">
    <location>
        <begin position="785"/>
        <end position="800"/>
    </location>
</feature>
<evidence type="ECO:0000256" key="4">
    <source>
        <dbReference type="ARBA" id="ARBA00023157"/>
    </source>
</evidence>
<name>A0A8K0K4B5_LADFU</name>
<dbReference type="Pfam" id="PF12661">
    <property type="entry name" value="hEGF"/>
    <property type="match status" value="1"/>
</dbReference>
<evidence type="ECO:0000256" key="3">
    <source>
        <dbReference type="ARBA" id="ARBA00022737"/>
    </source>
</evidence>
<feature type="region of interest" description="Disordered" evidence="7">
    <location>
        <begin position="776"/>
        <end position="801"/>
    </location>
</feature>
<dbReference type="SUPFAM" id="SSF57196">
    <property type="entry name" value="EGF/Laminin"/>
    <property type="match status" value="8"/>
</dbReference>
<feature type="compositionally biased region" description="Polar residues" evidence="7">
    <location>
        <begin position="574"/>
        <end position="584"/>
    </location>
</feature>
<dbReference type="GO" id="GO:0032991">
    <property type="term" value="C:protein-containing complex"/>
    <property type="evidence" value="ECO:0007669"/>
    <property type="project" value="TreeGrafter"/>
</dbReference>
<keyword evidence="2" id="KW-0732">Signal</keyword>
<dbReference type="PROSITE" id="PS01186">
    <property type="entry name" value="EGF_2"/>
    <property type="match status" value="5"/>
</dbReference>
<feature type="disulfide bond" evidence="6">
    <location>
        <begin position="30"/>
        <end position="40"/>
    </location>
</feature>
<dbReference type="PRINTS" id="PR00010">
    <property type="entry name" value="EGFBLOOD"/>
</dbReference>
<gene>
    <name evidence="9" type="ORF">J437_LFUL000093</name>
</gene>
<feature type="domain" description="EGF-like" evidence="8">
    <location>
        <begin position="249"/>
        <end position="286"/>
    </location>
</feature>
<dbReference type="GO" id="GO:0045197">
    <property type="term" value="P:establishment or maintenance of epithelial cell apical/basal polarity"/>
    <property type="evidence" value="ECO:0007669"/>
    <property type="project" value="TreeGrafter"/>
</dbReference>
<comment type="caution">
    <text evidence="6">Lacks conserved residue(s) required for the propagation of feature annotation.</text>
</comment>
<keyword evidence="5" id="KW-0325">Glycoprotein</keyword>
<dbReference type="PROSITE" id="PS00010">
    <property type="entry name" value="ASX_HYDROXYL"/>
    <property type="match status" value="4"/>
</dbReference>
<feature type="domain" description="EGF-like" evidence="8">
    <location>
        <begin position="188"/>
        <end position="224"/>
    </location>
</feature>
<evidence type="ECO:0000256" key="1">
    <source>
        <dbReference type="ARBA" id="ARBA00022536"/>
    </source>
</evidence>
<dbReference type="FunFam" id="2.10.25.10:FF:000472">
    <property type="entry name" value="Uncharacterized protein, isoform A"/>
    <property type="match status" value="2"/>
</dbReference>
<keyword evidence="10" id="KW-1185">Reference proteome</keyword>
<evidence type="ECO:0000259" key="8">
    <source>
        <dbReference type="PROSITE" id="PS50026"/>
    </source>
</evidence>
<organism evidence="9 10">
    <name type="scientific">Ladona fulva</name>
    <name type="common">Scarce chaser dragonfly</name>
    <name type="synonym">Libellula fulva</name>
    <dbReference type="NCBI Taxonomy" id="123851"/>
    <lineage>
        <taxon>Eukaryota</taxon>
        <taxon>Metazoa</taxon>
        <taxon>Ecdysozoa</taxon>
        <taxon>Arthropoda</taxon>
        <taxon>Hexapoda</taxon>
        <taxon>Insecta</taxon>
        <taxon>Pterygota</taxon>
        <taxon>Palaeoptera</taxon>
        <taxon>Odonata</taxon>
        <taxon>Epiprocta</taxon>
        <taxon>Anisoptera</taxon>
        <taxon>Libelluloidea</taxon>
        <taxon>Libellulidae</taxon>
        <taxon>Ladona</taxon>
    </lineage>
</organism>
<dbReference type="InterPro" id="IPR001881">
    <property type="entry name" value="EGF-like_Ca-bd_dom"/>
</dbReference>
<comment type="caution">
    <text evidence="9">The sequence shown here is derived from an EMBL/GenBank/DDBJ whole genome shotgun (WGS) entry which is preliminary data.</text>
</comment>
<sequence length="1152" mass="125930">MQPQSDRLLIVVGATVIAWIFRVSLAGLACLSNPCLNGICIDDINSSFICFCADGFTGELCGTNWDECWSSPCENGGSCTDSIAAFNCSCPPGFSGETCEWNVDECASNPCLNGGSCIDQENGFVCSCSPGYAGHFCGIDVSVCNISYPMPHIPGPRCFNGGICLDGPGPNFTCVCANGWTGPRCEVQADECLSAPCKNGGLCIDLLADFSCACPFGYTGKTCEMTLQMCRGINGTRIDIFGGVTEESLLEEDEEDICENGALCLIESDGEKVCYCVPDYHGDRCQFRYDECLLAESSSWLGDNGTEAGSGGHCQNGGECIDGVDSFTCSCPANFTGRFCECPVYILPETDIPLDCLNITTELIPSTTSLSSSPPFFTAKTPTTASIFSETTTLPGMETTQEIIYKTSVETSQTTLAFTSTTEEMQSTAMEGESQVTGATKVVTEMDDFTTSTSVPTTYTSTISTTSYTEFPTREISTLDTETTEISTKTVTESSTQITSTLRDVIGEDKKWFTEGVAPPEIETTSEILYSEHTTKYTIMPEEITSSTSTEAHSTPIFDIHVTPKEQSERPEHTTATQVVQSSETFTTTRTTTFTPIVTEESEGKTEFPVSEEQSTTTGDIYTTEMWDKTEAVTEVTPKLSRETTSYKPFDLSTPTTLAITATVETFTEVTTPGLSGEGDHTVPVTTEPTEESVSTELGCNVTPCLNGGTCYYNECECTFKFTGTLCEKKKYIEVASFNGHSYLLHSLNISEYHDQASHTETVGLEDSKINFKRHSDINSASNKSHSEESETNENEKDYSDTFEETYDFYEEHSYDFSSYDYYDTDETMEPKEEKDSDHKDPPLLTTEKVNVSSHNSTILDDSHIHSQDISPTILSPFNISTTAYPTSLNFSKGESKEKSSNHATTESVGNASSLNFTTDGIPNKPPYSSAPSTGRKERGGRSLRSLPPISTTISVKINLQERSLRVGGWGLVMKVTLGNMAKASLTINHSTGLLRFHFTCGLGRSLLFGEEDGQRWASLNRQQPIQSMVIPVLVALEVFRYEAVYKHNPSGGRSYLQCAASLKINGQVAVKGQQRAPMPKKSPSRRDSSQFYLYLGGIPEILLPCNHAIEDSMSNQNSNYEQKDHHEEEEGFVGCMQDLKDFWSTYLSSLI</sequence>
<dbReference type="PANTHER" id="PTHR24049">
    <property type="entry name" value="CRUMBS FAMILY MEMBER"/>
    <property type="match status" value="1"/>
</dbReference>
<feature type="domain" description="EGF-like" evidence="8">
    <location>
        <begin position="304"/>
        <end position="341"/>
    </location>
</feature>
<dbReference type="InterPro" id="IPR000152">
    <property type="entry name" value="EGF-type_Asp/Asn_hydroxyl_site"/>
</dbReference>
<feature type="compositionally biased region" description="Polar residues" evidence="7">
    <location>
        <begin position="902"/>
        <end position="921"/>
    </location>
</feature>
<feature type="domain" description="EGF-like" evidence="8">
    <location>
        <begin position="64"/>
        <end position="100"/>
    </location>
</feature>
<evidence type="ECO:0000256" key="6">
    <source>
        <dbReference type="PROSITE-ProRule" id="PRU00076"/>
    </source>
</evidence>
<feature type="disulfide bond" evidence="6">
    <location>
        <begin position="214"/>
        <end position="223"/>
    </location>
</feature>
<dbReference type="InterPro" id="IPR000742">
    <property type="entry name" value="EGF"/>
</dbReference>
<evidence type="ECO:0000256" key="7">
    <source>
        <dbReference type="SAM" id="MobiDB-lite"/>
    </source>
</evidence>
<dbReference type="AlphaFoldDB" id="A0A8K0K4B5"/>
<dbReference type="InterPro" id="IPR013032">
    <property type="entry name" value="EGF-like_CS"/>
</dbReference>
<feature type="domain" description="EGF-like" evidence="8">
    <location>
        <begin position="696"/>
        <end position="728"/>
    </location>
</feature>
<feature type="domain" description="EGF-like" evidence="8">
    <location>
        <begin position="140"/>
        <end position="186"/>
    </location>
</feature>
<evidence type="ECO:0000256" key="5">
    <source>
        <dbReference type="ARBA" id="ARBA00023180"/>
    </source>
</evidence>
<proteinExistence type="predicted"/>
<protein>
    <recommendedName>
        <fullName evidence="8">EGF-like domain-containing protein</fullName>
    </recommendedName>
</protein>
<feature type="domain" description="EGF-like" evidence="8">
    <location>
        <begin position="102"/>
        <end position="138"/>
    </location>
</feature>
<dbReference type="GO" id="GO:0005509">
    <property type="term" value="F:calcium ion binding"/>
    <property type="evidence" value="ECO:0007669"/>
    <property type="project" value="InterPro"/>
</dbReference>
<dbReference type="SMART" id="SM00181">
    <property type="entry name" value="EGF"/>
    <property type="match status" value="8"/>
</dbReference>
<dbReference type="OrthoDB" id="283575at2759"/>
<feature type="domain" description="EGF-like" evidence="8">
    <location>
        <begin position="26"/>
        <end position="62"/>
    </location>
</feature>
<dbReference type="Pfam" id="PF00008">
    <property type="entry name" value="EGF"/>
    <property type="match status" value="5"/>
</dbReference>
<dbReference type="InterPro" id="IPR051022">
    <property type="entry name" value="Notch_Cell-Fate_Det"/>
</dbReference>
<feature type="disulfide bond" evidence="6">
    <location>
        <begin position="90"/>
        <end position="99"/>
    </location>
</feature>
<dbReference type="GO" id="GO:0007157">
    <property type="term" value="P:heterophilic cell-cell adhesion via plasma membrane cell adhesion molecules"/>
    <property type="evidence" value="ECO:0007669"/>
    <property type="project" value="TreeGrafter"/>
</dbReference>
<accession>A0A8K0K4B5</accession>
<feature type="disulfide bond" evidence="6">
    <location>
        <begin position="276"/>
        <end position="285"/>
    </location>
</feature>
<reference evidence="9" key="2">
    <citation type="submission" date="2017-10" db="EMBL/GenBank/DDBJ databases">
        <title>Ladona fulva Genome sequencing and assembly.</title>
        <authorList>
            <person name="Murali S."/>
            <person name="Richards S."/>
            <person name="Bandaranaike D."/>
            <person name="Bellair M."/>
            <person name="Blankenburg K."/>
            <person name="Chao H."/>
            <person name="Dinh H."/>
            <person name="Doddapaneni H."/>
            <person name="Dugan-Rocha S."/>
            <person name="Elkadiri S."/>
            <person name="Gnanaolivu R."/>
            <person name="Hernandez B."/>
            <person name="Skinner E."/>
            <person name="Javaid M."/>
            <person name="Lee S."/>
            <person name="Li M."/>
            <person name="Ming W."/>
            <person name="Munidasa M."/>
            <person name="Muniz J."/>
            <person name="Nguyen L."/>
            <person name="Hughes D."/>
            <person name="Osuji N."/>
            <person name="Pu L.-L."/>
            <person name="Puazo M."/>
            <person name="Qu C."/>
            <person name="Quiroz J."/>
            <person name="Raj R."/>
            <person name="Weissenberger G."/>
            <person name="Xin Y."/>
            <person name="Zou X."/>
            <person name="Han Y."/>
            <person name="Worley K."/>
            <person name="Muzny D."/>
            <person name="Gibbs R."/>
        </authorList>
    </citation>
    <scope>NUCLEOTIDE SEQUENCE</scope>
    <source>
        <strain evidence="9">Sampled in the wild</strain>
    </source>
</reference>
<dbReference type="InterPro" id="IPR018097">
    <property type="entry name" value="EGF_Ca-bd_CS"/>
</dbReference>
<keyword evidence="1 6" id="KW-0245">EGF-like domain</keyword>
<dbReference type="Gene3D" id="2.10.25.10">
    <property type="entry name" value="Laminin"/>
    <property type="match status" value="8"/>
</dbReference>
<keyword evidence="4 6" id="KW-1015">Disulfide bond</keyword>
<dbReference type="CDD" id="cd00054">
    <property type="entry name" value="EGF_CA"/>
    <property type="match status" value="6"/>
</dbReference>
<dbReference type="PANTHER" id="PTHR24049:SF22">
    <property type="entry name" value="DROSOPHILA CRUMBS HOMOLOG"/>
    <property type="match status" value="1"/>
</dbReference>
<feature type="disulfide bond" evidence="6">
    <location>
        <begin position="331"/>
        <end position="340"/>
    </location>
</feature>
<dbReference type="EMBL" id="KZ308359">
    <property type="protein sequence ID" value="KAG8228091.1"/>
    <property type="molecule type" value="Genomic_DNA"/>
</dbReference>
<dbReference type="SMART" id="SM00179">
    <property type="entry name" value="EGF_CA"/>
    <property type="match status" value="6"/>
</dbReference>
<evidence type="ECO:0000313" key="9">
    <source>
        <dbReference type="EMBL" id="KAG8228091.1"/>
    </source>
</evidence>
<evidence type="ECO:0000256" key="2">
    <source>
        <dbReference type="ARBA" id="ARBA00022729"/>
    </source>
</evidence>
<dbReference type="PROSITE" id="PS00022">
    <property type="entry name" value="EGF_1"/>
    <property type="match status" value="8"/>
</dbReference>
<keyword evidence="3" id="KW-0677">Repeat</keyword>
<reference evidence="9" key="1">
    <citation type="submission" date="2013-04" db="EMBL/GenBank/DDBJ databases">
        <authorList>
            <person name="Qu J."/>
            <person name="Murali S.C."/>
            <person name="Bandaranaike D."/>
            <person name="Bellair M."/>
            <person name="Blankenburg K."/>
            <person name="Chao H."/>
            <person name="Dinh H."/>
            <person name="Doddapaneni H."/>
            <person name="Downs B."/>
            <person name="Dugan-Rocha S."/>
            <person name="Elkadiri S."/>
            <person name="Gnanaolivu R.D."/>
            <person name="Hernandez B."/>
            <person name="Javaid M."/>
            <person name="Jayaseelan J.C."/>
            <person name="Lee S."/>
            <person name="Li M."/>
            <person name="Ming W."/>
            <person name="Munidasa M."/>
            <person name="Muniz J."/>
            <person name="Nguyen L."/>
            <person name="Ongeri F."/>
            <person name="Osuji N."/>
            <person name="Pu L.-L."/>
            <person name="Puazo M."/>
            <person name="Qu C."/>
            <person name="Quiroz J."/>
            <person name="Raj R."/>
            <person name="Weissenberger G."/>
            <person name="Xin Y."/>
            <person name="Zou X."/>
            <person name="Han Y."/>
            <person name="Richards S."/>
            <person name="Worley K."/>
            <person name="Muzny D."/>
            <person name="Gibbs R."/>
        </authorList>
    </citation>
    <scope>NUCLEOTIDE SEQUENCE</scope>
    <source>
        <strain evidence="9">Sampled in the wild</strain>
    </source>
</reference>
<dbReference type="PROSITE" id="PS01187">
    <property type="entry name" value="EGF_CA"/>
    <property type="match status" value="2"/>
</dbReference>
<feature type="disulfide bond" evidence="6">
    <location>
        <begin position="718"/>
        <end position="727"/>
    </location>
</feature>
<feature type="region of interest" description="Disordered" evidence="7">
    <location>
        <begin position="891"/>
        <end position="947"/>
    </location>
</feature>
<feature type="disulfide bond" evidence="6">
    <location>
        <begin position="128"/>
        <end position="137"/>
    </location>
</feature>
<dbReference type="FunFam" id="2.10.25.10:FF:000122">
    <property type="entry name" value="Protein crumbs homolog 2"/>
    <property type="match status" value="1"/>
</dbReference>